<keyword evidence="6" id="KW-1185">Reference proteome</keyword>
<evidence type="ECO:0000313" key="6">
    <source>
        <dbReference type="Proteomes" id="UP000573001"/>
    </source>
</evidence>
<dbReference type="GO" id="GO:0003677">
    <property type="term" value="F:DNA binding"/>
    <property type="evidence" value="ECO:0007669"/>
    <property type="project" value="UniProtKB-KW"/>
</dbReference>
<evidence type="ECO:0000313" key="5">
    <source>
        <dbReference type="EMBL" id="NUU15167.1"/>
    </source>
</evidence>
<dbReference type="EMBL" id="JABMCE010000085">
    <property type="protein sequence ID" value="NUU15167.1"/>
    <property type="molecule type" value="Genomic_DNA"/>
</dbReference>
<name>A0ABX2MAV1_9MICO</name>
<dbReference type="SUPFAM" id="SSF47413">
    <property type="entry name" value="lambda repressor-like DNA-binding domains"/>
    <property type="match status" value="1"/>
</dbReference>
<keyword evidence="2 5" id="KW-0238">DNA-binding</keyword>
<dbReference type="Pfam" id="PF00356">
    <property type="entry name" value="LacI"/>
    <property type="match status" value="1"/>
</dbReference>
<accession>A0ABX2MAV1</accession>
<dbReference type="Gene3D" id="1.10.260.40">
    <property type="entry name" value="lambda repressor-like DNA-binding domains"/>
    <property type="match status" value="1"/>
</dbReference>
<organism evidence="5 6">
    <name type="scientific">Curtobacterium pusillum</name>
    <dbReference type="NCBI Taxonomy" id="69373"/>
    <lineage>
        <taxon>Bacteria</taxon>
        <taxon>Bacillati</taxon>
        <taxon>Actinomycetota</taxon>
        <taxon>Actinomycetes</taxon>
        <taxon>Micrococcales</taxon>
        <taxon>Microbacteriaceae</taxon>
        <taxon>Curtobacterium</taxon>
    </lineage>
</organism>
<dbReference type="PANTHER" id="PTHR30146">
    <property type="entry name" value="LACI-RELATED TRANSCRIPTIONAL REPRESSOR"/>
    <property type="match status" value="1"/>
</dbReference>
<evidence type="ECO:0000256" key="2">
    <source>
        <dbReference type="ARBA" id="ARBA00023125"/>
    </source>
</evidence>
<comment type="caution">
    <text evidence="5">The sequence shown here is derived from an EMBL/GenBank/DDBJ whole genome shotgun (WGS) entry which is preliminary data.</text>
</comment>
<feature type="domain" description="HTH lacI-type" evidence="4">
    <location>
        <begin position="26"/>
        <end position="80"/>
    </location>
</feature>
<dbReference type="InterPro" id="IPR000843">
    <property type="entry name" value="HTH_LacI"/>
</dbReference>
<keyword evidence="3" id="KW-0804">Transcription</keyword>
<dbReference type="Gene3D" id="3.40.50.2300">
    <property type="match status" value="2"/>
</dbReference>
<dbReference type="PANTHER" id="PTHR30146:SF153">
    <property type="entry name" value="LACTOSE OPERON REPRESSOR"/>
    <property type="match status" value="1"/>
</dbReference>
<proteinExistence type="predicted"/>
<dbReference type="InterPro" id="IPR010982">
    <property type="entry name" value="Lambda_DNA-bd_dom_sf"/>
</dbReference>
<keyword evidence="1" id="KW-0805">Transcription regulation</keyword>
<evidence type="ECO:0000259" key="4">
    <source>
        <dbReference type="PROSITE" id="PS50932"/>
    </source>
</evidence>
<evidence type="ECO:0000256" key="3">
    <source>
        <dbReference type="ARBA" id="ARBA00023163"/>
    </source>
</evidence>
<dbReference type="Pfam" id="PF13377">
    <property type="entry name" value="Peripla_BP_3"/>
    <property type="match status" value="1"/>
</dbReference>
<dbReference type="SUPFAM" id="SSF53822">
    <property type="entry name" value="Periplasmic binding protein-like I"/>
    <property type="match status" value="1"/>
</dbReference>
<gene>
    <name evidence="5" type="ORF">HP507_15150</name>
</gene>
<dbReference type="CDD" id="cd01574">
    <property type="entry name" value="PBP1_LacI"/>
    <property type="match status" value="1"/>
</dbReference>
<dbReference type="InterPro" id="IPR046335">
    <property type="entry name" value="LacI/GalR-like_sensor"/>
</dbReference>
<dbReference type="SMART" id="SM00354">
    <property type="entry name" value="HTH_LACI"/>
    <property type="match status" value="1"/>
</dbReference>
<dbReference type="Proteomes" id="UP000573001">
    <property type="component" value="Unassembled WGS sequence"/>
</dbReference>
<dbReference type="PROSITE" id="PS50932">
    <property type="entry name" value="HTH_LACI_2"/>
    <property type="match status" value="1"/>
</dbReference>
<dbReference type="CDD" id="cd01392">
    <property type="entry name" value="HTH_LacI"/>
    <property type="match status" value="1"/>
</dbReference>
<sequence>MPVFSLRRWTEGAHVTTELSATRRSPSMAAVAEAAGVSMQTVSRVARGFDNVSPETRDRVRRVMDDLGYRPNRAARALRSGRFRTIGVIMFTLASYGNMRTLEAIADAAGAADFTITLLPMASRTEEGVRSAFSRLHEQAVDGVVIIIESHIIDTAEVVLPDGVPMVVVDSTGTTQHPAIDTDQADGARQATQHLLDLGHETVWHVAGPESSYSAARRLAAWQATLEAAGRTVPPIFHGGWSAESGYRAGLTIAGRPEITAVFAANDQTALGVLRAAHELGRAVPETLSVVGFDDSPESDSFWPPLTTVHQSFDEVGQRAVTSLLAQIEGEDVSRVDDLVPVRLVVRSSTAAPPV</sequence>
<evidence type="ECO:0000256" key="1">
    <source>
        <dbReference type="ARBA" id="ARBA00023015"/>
    </source>
</evidence>
<reference evidence="5 6" key="1">
    <citation type="submission" date="2020-05" db="EMBL/GenBank/DDBJ databases">
        <title>Genome Sequencing of Type Strains.</title>
        <authorList>
            <person name="Lemaire J.F."/>
            <person name="Inderbitzin P."/>
            <person name="Gregorio O.A."/>
            <person name="Collins S.B."/>
            <person name="Wespe N."/>
            <person name="Knight-Connoni V."/>
        </authorList>
    </citation>
    <scope>NUCLEOTIDE SEQUENCE [LARGE SCALE GENOMIC DNA]</scope>
    <source>
        <strain evidence="5 6">ATCC 19096</strain>
    </source>
</reference>
<protein>
    <submittedName>
        <fullName evidence="5">LacI family DNA-binding transcriptional regulator</fullName>
    </submittedName>
</protein>
<dbReference type="InterPro" id="IPR028082">
    <property type="entry name" value="Peripla_BP_I"/>
</dbReference>